<organism evidence="2 3">
    <name type="scientific">Pleionea litopenaei</name>
    <dbReference type="NCBI Taxonomy" id="3070815"/>
    <lineage>
        <taxon>Bacteria</taxon>
        <taxon>Pseudomonadati</taxon>
        <taxon>Pseudomonadota</taxon>
        <taxon>Gammaproteobacteria</taxon>
        <taxon>Oceanospirillales</taxon>
        <taxon>Pleioneaceae</taxon>
        <taxon>Pleionea</taxon>
    </lineage>
</organism>
<keyword evidence="1" id="KW-1133">Transmembrane helix</keyword>
<keyword evidence="1" id="KW-0472">Membrane</keyword>
<protein>
    <submittedName>
        <fullName evidence="2">Uncharacterized protein</fullName>
    </submittedName>
</protein>
<evidence type="ECO:0000313" key="3">
    <source>
        <dbReference type="Proteomes" id="UP001239782"/>
    </source>
</evidence>
<feature type="transmembrane region" description="Helical" evidence="1">
    <location>
        <begin position="34"/>
        <end position="58"/>
    </location>
</feature>
<proteinExistence type="predicted"/>
<feature type="transmembrane region" description="Helical" evidence="1">
    <location>
        <begin position="70"/>
        <end position="90"/>
    </location>
</feature>
<evidence type="ECO:0000313" key="2">
    <source>
        <dbReference type="EMBL" id="WMS86982.1"/>
    </source>
</evidence>
<gene>
    <name evidence="2" type="ORF">Q9312_17345</name>
</gene>
<keyword evidence="1" id="KW-0812">Transmembrane</keyword>
<sequence length="94" mass="10670">MLEQLLSYHQTLADHEFVKRFQQRLALQSKRRTLVLTIFGFIGTICAVVGLQGFVSWMPSIHYLEPVDSVIVWTVFGLTTMSLLSLGLVLDEQS</sequence>
<name>A0AA51RSS7_9GAMM</name>
<accession>A0AA51RSS7</accession>
<dbReference type="AlphaFoldDB" id="A0AA51RSS7"/>
<dbReference type="RefSeq" id="WP_309202118.1">
    <property type="nucleotide sequence ID" value="NZ_CP133548.1"/>
</dbReference>
<dbReference type="KEGG" id="plei:Q9312_17345"/>
<dbReference type="EMBL" id="CP133548">
    <property type="protein sequence ID" value="WMS86982.1"/>
    <property type="molecule type" value="Genomic_DNA"/>
</dbReference>
<evidence type="ECO:0000256" key="1">
    <source>
        <dbReference type="SAM" id="Phobius"/>
    </source>
</evidence>
<reference evidence="2 3" key="1">
    <citation type="submission" date="2023-08" db="EMBL/GenBank/DDBJ databases">
        <title>Pleionea litopenaei sp. nov., isolated from stomach of juvenile Litopenaeus vannamei.</title>
        <authorList>
            <person name="Rho A.M."/>
            <person name="Hwang C.Y."/>
        </authorList>
    </citation>
    <scope>NUCLEOTIDE SEQUENCE [LARGE SCALE GENOMIC DNA]</scope>
    <source>
        <strain evidence="2 3">HL-JVS1</strain>
    </source>
</reference>
<keyword evidence="3" id="KW-1185">Reference proteome</keyword>
<dbReference type="Proteomes" id="UP001239782">
    <property type="component" value="Chromosome"/>
</dbReference>